<organism evidence="2 3">
    <name type="scientific">Neolentinus lepideus HHB14362 ss-1</name>
    <dbReference type="NCBI Taxonomy" id="1314782"/>
    <lineage>
        <taxon>Eukaryota</taxon>
        <taxon>Fungi</taxon>
        <taxon>Dikarya</taxon>
        <taxon>Basidiomycota</taxon>
        <taxon>Agaricomycotina</taxon>
        <taxon>Agaricomycetes</taxon>
        <taxon>Gloeophyllales</taxon>
        <taxon>Gloeophyllaceae</taxon>
        <taxon>Neolentinus</taxon>
    </lineage>
</organism>
<dbReference type="Proteomes" id="UP000076761">
    <property type="component" value="Unassembled WGS sequence"/>
</dbReference>
<keyword evidence="3" id="KW-1185">Reference proteome</keyword>
<accession>A0A165R352</accession>
<reference evidence="2 3" key="1">
    <citation type="journal article" date="2016" name="Mol. Biol. Evol.">
        <title>Comparative Genomics of Early-Diverging Mushroom-Forming Fungi Provides Insights into the Origins of Lignocellulose Decay Capabilities.</title>
        <authorList>
            <person name="Nagy L.G."/>
            <person name="Riley R."/>
            <person name="Tritt A."/>
            <person name="Adam C."/>
            <person name="Daum C."/>
            <person name="Floudas D."/>
            <person name="Sun H."/>
            <person name="Yadav J.S."/>
            <person name="Pangilinan J."/>
            <person name="Larsson K.H."/>
            <person name="Matsuura K."/>
            <person name="Barry K."/>
            <person name="Labutti K."/>
            <person name="Kuo R."/>
            <person name="Ohm R.A."/>
            <person name="Bhattacharya S.S."/>
            <person name="Shirouzu T."/>
            <person name="Yoshinaga Y."/>
            <person name="Martin F.M."/>
            <person name="Grigoriev I.V."/>
            <person name="Hibbett D.S."/>
        </authorList>
    </citation>
    <scope>NUCLEOTIDE SEQUENCE [LARGE SCALE GENOMIC DNA]</scope>
    <source>
        <strain evidence="2 3">HHB14362 ss-1</strain>
    </source>
</reference>
<gene>
    <name evidence="2" type="ORF">NEOLEDRAFT_565126</name>
</gene>
<dbReference type="OrthoDB" id="2919059at2759"/>
<evidence type="ECO:0000313" key="3">
    <source>
        <dbReference type="Proteomes" id="UP000076761"/>
    </source>
</evidence>
<feature type="region of interest" description="Disordered" evidence="1">
    <location>
        <begin position="94"/>
        <end position="127"/>
    </location>
</feature>
<evidence type="ECO:0000256" key="1">
    <source>
        <dbReference type="SAM" id="MobiDB-lite"/>
    </source>
</evidence>
<dbReference type="AlphaFoldDB" id="A0A165R352"/>
<feature type="compositionally biased region" description="Low complexity" evidence="1">
    <location>
        <begin position="108"/>
        <end position="127"/>
    </location>
</feature>
<proteinExistence type="predicted"/>
<dbReference type="EMBL" id="KV425587">
    <property type="protein sequence ID" value="KZT23241.1"/>
    <property type="molecule type" value="Genomic_DNA"/>
</dbReference>
<protein>
    <submittedName>
        <fullName evidence="2">Uncharacterized protein</fullName>
    </submittedName>
</protein>
<name>A0A165R352_9AGAM</name>
<evidence type="ECO:0000313" key="2">
    <source>
        <dbReference type="EMBL" id="KZT23241.1"/>
    </source>
</evidence>
<dbReference type="InParanoid" id="A0A165R352"/>
<sequence length="127" mass="13948">MVHSVRLHAPTPRQEITYVAEANGQIFDLSSPLGAFHFCTFLCMILTRHAAALGSRLNAVKDQFQERCRRQNPDEPWNPDLVWNRVMQDDIHKARSQAAGSIAANTEGDVGLSSDPGSSSDSTSQPV</sequence>